<dbReference type="Gene3D" id="2.60.40.420">
    <property type="entry name" value="Cupredoxins - blue copper proteins"/>
    <property type="match status" value="1"/>
</dbReference>
<protein>
    <submittedName>
        <fullName evidence="9">Blue copper protein-like</fullName>
    </submittedName>
</protein>
<dbReference type="PROSITE" id="PS51485">
    <property type="entry name" value="PHYTOCYANIN"/>
    <property type="match status" value="1"/>
</dbReference>
<feature type="region of interest" description="Disordered" evidence="6">
    <location>
        <begin position="146"/>
        <end position="195"/>
    </location>
</feature>
<evidence type="ECO:0000256" key="5">
    <source>
        <dbReference type="ARBA" id="ARBA00023180"/>
    </source>
</evidence>
<evidence type="ECO:0000256" key="1">
    <source>
        <dbReference type="ARBA" id="ARBA00022448"/>
    </source>
</evidence>
<evidence type="ECO:0000313" key="9">
    <source>
        <dbReference type="RefSeq" id="XP_021801945.1"/>
    </source>
</evidence>
<sequence length="228" mass="24362">MKGGVRAGLAVKAIVVVIFTSMWFRCVSAFAAAAAASTINTNHSVGGASGWDLSSNLQAWATHATFHVGDSLVFRYTPVHDVLEVKKTDYDRCHTVDPMETHDDGETVIQLKEVGNRYFICGRLGHCAMGLKLHVQVFPAQLMTNNATSPTAPPPTTYDHHHDHPNDNNNSSHGMMQPSPPPADSNYSNNNDAVAAKTSSTSTTAAAGAAFLVVVFFTMHAVAEHSAS</sequence>
<evidence type="ECO:0000256" key="6">
    <source>
        <dbReference type="SAM" id="MobiDB-lite"/>
    </source>
</evidence>
<dbReference type="Pfam" id="PF02298">
    <property type="entry name" value="Cu_bind_like"/>
    <property type="match status" value="1"/>
</dbReference>
<dbReference type="PANTHER" id="PTHR33021">
    <property type="entry name" value="BLUE COPPER PROTEIN"/>
    <property type="match status" value="1"/>
</dbReference>
<dbReference type="Proteomes" id="UP000515124">
    <property type="component" value="Unplaced"/>
</dbReference>
<dbReference type="InterPro" id="IPR008972">
    <property type="entry name" value="Cupredoxin"/>
</dbReference>
<dbReference type="RefSeq" id="XP_021801945.1">
    <property type="nucleotide sequence ID" value="XM_021946253.1"/>
</dbReference>
<gene>
    <name evidence="9" type="primary">LOC110746055</name>
</gene>
<dbReference type="GO" id="GO:0046872">
    <property type="term" value="F:metal ion binding"/>
    <property type="evidence" value="ECO:0007669"/>
    <property type="project" value="UniProtKB-KW"/>
</dbReference>
<dbReference type="InterPro" id="IPR003245">
    <property type="entry name" value="Phytocyanin_dom"/>
</dbReference>
<keyword evidence="8" id="KW-1185">Reference proteome</keyword>
<keyword evidence="3" id="KW-0249">Electron transport</keyword>
<evidence type="ECO:0000256" key="4">
    <source>
        <dbReference type="ARBA" id="ARBA00023008"/>
    </source>
</evidence>
<keyword evidence="4" id="KW-0186">Copper</keyword>
<accession>A0A6P5RAJ3</accession>
<reference evidence="9" key="1">
    <citation type="submission" date="2025-08" db="UniProtKB">
        <authorList>
            <consortium name="RefSeq"/>
        </authorList>
    </citation>
    <scope>IDENTIFICATION</scope>
</reference>
<dbReference type="SUPFAM" id="SSF49503">
    <property type="entry name" value="Cupredoxins"/>
    <property type="match status" value="1"/>
</dbReference>
<dbReference type="PANTHER" id="PTHR33021:SF499">
    <property type="entry name" value="OS12G0150500 PROTEIN"/>
    <property type="match status" value="1"/>
</dbReference>
<proteinExistence type="predicted"/>
<keyword evidence="5" id="KW-0325">Glycoprotein</keyword>
<evidence type="ECO:0000256" key="2">
    <source>
        <dbReference type="ARBA" id="ARBA00022723"/>
    </source>
</evidence>
<name>A0A6P5RAJ3_PRUAV</name>
<keyword evidence="1" id="KW-0813">Transport</keyword>
<keyword evidence="2" id="KW-0479">Metal-binding</keyword>
<dbReference type="GO" id="GO:0009055">
    <property type="term" value="F:electron transfer activity"/>
    <property type="evidence" value="ECO:0007669"/>
    <property type="project" value="InterPro"/>
</dbReference>
<organism evidence="8 9">
    <name type="scientific">Prunus avium</name>
    <name type="common">Cherry</name>
    <name type="synonym">Cerasus avium</name>
    <dbReference type="NCBI Taxonomy" id="42229"/>
    <lineage>
        <taxon>Eukaryota</taxon>
        <taxon>Viridiplantae</taxon>
        <taxon>Streptophyta</taxon>
        <taxon>Embryophyta</taxon>
        <taxon>Tracheophyta</taxon>
        <taxon>Spermatophyta</taxon>
        <taxon>Magnoliopsida</taxon>
        <taxon>eudicotyledons</taxon>
        <taxon>Gunneridae</taxon>
        <taxon>Pentapetalae</taxon>
        <taxon>rosids</taxon>
        <taxon>fabids</taxon>
        <taxon>Rosales</taxon>
        <taxon>Rosaceae</taxon>
        <taxon>Amygdaloideae</taxon>
        <taxon>Amygdaleae</taxon>
        <taxon>Prunus</taxon>
    </lineage>
</organism>
<dbReference type="GO" id="GO:0005886">
    <property type="term" value="C:plasma membrane"/>
    <property type="evidence" value="ECO:0007669"/>
    <property type="project" value="TreeGrafter"/>
</dbReference>
<feature type="domain" description="Phytocyanin" evidence="7">
    <location>
        <begin position="41"/>
        <end position="139"/>
    </location>
</feature>
<dbReference type="GeneID" id="110746055"/>
<evidence type="ECO:0000259" key="7">
    <source>
        <dbReference type="PROSITE" id="PS51485"/>
    </source>
</evidence>
<evidence type="ECO:0000256" key="3">
    <source>
        <dbReference type="ARBA" id="ARBA00022982"/>
    </source>
</evidence>
<dbReference type="FunFam" id="2.60.40.420:FF:000003">
    <property type="entry name" value="Blue copper"/>
    <property type="match status" value="1"/>
</dbReference>
<dbReference type="CDD" id="cd04216">
    <property type="entry name" value="Phytocyanin"/>
    <property type="match status" value="1"/>
</dbReference>
<dbReference type="AlphaFoldDB" id="A0A6P5RAJ3"/>
<dbReference type="InterPro" id="IPR039391">
    <property type="entry name" value="Phytocyanin-like"/>
</dbReference>
<dbReference type="KEGG" id="pavi:110746055"/>
<evidence type="ECO:0000313" key="8">
    <source>
        <dbReference type="Proteomes" id="UP000515124"/>
    </source>
</evidence>